<comment type="caution">
    <text evidence="4">The sequence shown here is derived from an EMBL/GenBank/DDBJ whole genome shotgun (WGS) entry which is preliminary data.</text>
</comment>
<dbReference type="GO" id="GO:0005634">
    <property type="term" value="C:nucleus"/>
    <property type="evidence" value="ECO:0007669"/>
    <property type="project" value="TreeGrafter"/>
</dbReference>
<evidence type="ECO:0000256" key="2">
    <source>
        <dbReference type="ARBA" id="ARBA00022801"/>
    </source>
</evidence>
<dbReference type="SUPFAM" id="SSF53098">
    <property type="entry name" value="Ribonuclease H-like"/>
    <property type="match status" value="1"/>
</dbReference>
<dbReference type="GO" id="GO:0006139">
    <property type="term" value="P:nucleobase-containing compound metabolic process"/>
    <property type="evidence" value="ECO:0007669"/>
    <property type="project" value="InterPro"/>
</dbReference>
<dbReference type="GO" id="GO:0008408">
    <property type="term" value="F:3'-5' exonuclease activity"/>
    <property type="evidence" value="ECO:0007669"/>
    <property type="project" value="InterPro"/>
</dbReference>
<sequence length="220" mass="24995">MSSGVKYVQMSDGFKVRTAVVSTEDELAIHLPDFISGARNSGLFVGFDTEWMLRDTSGSRCAKIGLLKLCNNSGFCLLLELHRFGSMPPELIKLLAVRDITYVGVNISNELEKLKEDYGLEIRTTVDLSSVAAEKSEYSPFCYAGCIRLEGLGYLWEYTQRSKPKGVDEELIFWLAEYPWNQFRENCTEKQLEYAVYSAYAAVKIAYSLFLFHRGRPFGR</sequence>
<keyword evidence="2" id="KW-0378">Hydrolase</keyword>
<evidence type="ECO:0000313" key="5">
    <source>
        <dbReference type="Proteomes" id="UP001443914"/>
    </source>
</evidence>
<evidence type="ECO:0000313" key="4">
    <source>
        <dbReference type="EMBL" id="KAK9733970.1"/>
    </source>
</evidence>
<dbReference type="Pfam" id="PF01612">
    <property type="entry name" value="DNA_pol_A_exo1"/>
    <property type="match status" value="1"/>
</dbReference>
<dbReference type="PANTHER" id="PTHR13620">
    <property type="entry name" value="3-5 EXONUCLEASE"/>
    <property type="match status" value="1"/>
</dbReference>
<dbReference type="Proteomes" id="UP001443914">
    <property type="component" value="Unassembled WGS sequence"/>
</dbReference>
<proteinExistence type="predicted"/>
<name>A0AAW1LKT9_SAPOF</name>
<accession>A0AAW1LKT9</accession>
<dbReference type="InterPro" id="IPR012337">
    <property type="entry name" value="RNaseH-like_sf"/>
</dbReference>
<dbReference type="GO" id="GO:0005737">
    <property type="term" value="C:cytoplasm"/>
    <property type="evidence" value="ECO:0007669"/>
    <property type="project" value="TreeGrafter"/>
</dbReference>
<protein>
    <recommendedName>
        <fullName evidence="3">3'-5' exonuclease domain-containing protein</fullName>
    </recommendedName>
</protein>
<evidence type="ECO:0000256" key="1">
    <source>
        <dbReference type="ARBA" id="ARBA00022722"/>
    </source>
</evidence>
<dbReference type="InterPro" id="IPR051132">
    <property type="entry name" value="3-5_Exonuclease_domain"/>
</dbReference>
<dbReference type="InterPro" id="IPR036397">
    <property type="entry name" value="RNaseH_sf"/>
</dbReference>
<keyword evidence="5" id="KW-1185">Reference proteome</keyword>
<dbReference type="GO" id="GO:0003676">
    <property type="term" value="F:nucleic acid binding"/>
    <property type="evidence" value="ECO:0007669"/>
    <property type="project" value="InterPro"/>
</dbReference>
<gene>
    <name evidence="4" type="ORF">RND81_04G104700</name>
</gene>
<reference evidence="4" key="1">
    <citation type="submission" date="2024-03" db="EMBL/GenBank/DDBJ databases">
        <title>WGS assembly of Saponaria officinalis var. Norfolk2.</title>
        <authorList>
            <person name="Jenkins J."/>
            <person name="Shu S."/>
            <person name="Grimwood J."/>
            <person name="Barry K."/>
            <person name="Goodstein D."/>
            <person name="Schmutz J."/>
            <person name="Leebens-Mack J."/>
            <person name="Osbourn A."/>
        </authorList>
    </citation>
    <scope>NUCLEOTIDE SEQUENCE [LARGE SCALE GENOMIC DNA]</scope>
    <source>
        <strain evidence="4">JIC</strain>
    </source>
</reference>
<organism evidence="4 5">
    <name type="scientific">Saponaria officinalis</name>
    <name type="common">Common soapwort</name>
    <name type="synonym">Lychnis saponaria</name>
    <dbReference type="NCBI Taxonomy" id="3572"/>
    <lineage>
        <taxon>Eukaryota</taxon>
        <taxon>Viridiplantae</taxon>
        <taxon>Streptophyta</taxon>
        <taxon>Embryophyta</taxon>
        <taxon>Tracheophyta</taxon>
        <taxon>Spermatophyta</taxon>
        <taxon>Magnoliopsida</taxon>
        <taxon>eudicotyledons</taxon>
        <taxon>Gunneridae</taxon>
        <taxon>Pentapetalae</taxon>
        <taxon>Caryophyllales</taxon>
        <taxon>Caryophyllaceae</taxon>
        <taxon>Caryophylleae</taxon>
        <taxon>Saponaria</taxon>
    </lineage>
</organism>
<dbReference type="Gene3D" id="3.30.420.10">
    <property type="entry name" value="Ribonuclease H-like superfamily/Ribonuclease H"/>
    <property type="match status" value="1"/>
</dbReference>
<dbReference type="EMBL" id="JBDFQZ010000004">
    <property type="protein sequence ID" value="KAK9733970.1"/>
    <property type="molecule type" value="Genomic_DNA"/>
</dbReference>
<dbReference type="InterPro" id="IPR002562">
    <property type="entry name" value="3'-5'_exonuclease_dom"/>
</dbReference>
<dbReference type="PANTHER" id="PTHR13620:SF102">
    <property type="entry name" value="PROTEIN RISC-INTERACTING CLEARING 3'-5' EXORIBONUCLEASE 2"/>
    <property type="match status" value="1"/>
</dbReference>
<feature type="domain" description="3'-5' exonuclease" evidence="3">
    <location>
        <begin position="31"/>
        <end position="150"/>
    </location>
</feature>
<keyword evidence="1" id="KW-0540">Nuclease</keyword>
<dbReference type="AlphaFoldDB" id="A0AAW1LKT9"/>
<evidence type="ECO:0000259" key="3">
    <source>
        <dbReference type="Pfam" id="PF01612"/>
    </source>
</evidence>